<sequence>MPINHIIIIGGGIAGVASALALLRHNKVHCSVFEIRSEPTTIGGAINLTPNALRYLDHLGVLPRLLPKGCEVHHIDVISQRTGANLGQIDFDKVEKFKHRALRILRADLLDALLEELEESGVKVQYSKRIDSVLERDDGVEATFGDGSKVTGDMLLGCDGIHSSVRMNFVQPERKPVYTGIAVTYGFLDAAGLSDLLPFDSTTAIFGRFGTFLMSFYTVDRSQLYISVVTETKDMGSREGWLVRGSDQDALKDDILRRFAGSAMPYLETGMQKIDSWVLYPVFKLPPHGVWHSGQLLLLRDAAHAVSLSICMPPQGESVGLVLEDVVLFSRLVAHHKGKAASHIFHNYDLLRRARIDAAYKEATFHWETAKD</sequence>
<dbReference type="EMBL" id="MU004181">
    <property type="protein sequence ID" value="KAF2502208.1"/>
    <property type="molecule type" value="Genomic_DNA"/>
</dbReference>
<keyword evidence="5" id="KW-0503">Monooxygenase</keyword>
<reference evidence="7" key="1">
    <citation type="journal article" date="2020" name="Stud. Mycol.">
        <title>101 Dothideomycetes genomes: a test case for predicting lifestyles and emergence of pathogens.</title>
        <authorList>
            <person name="Haridas S."/>
            <person name="Albert R."/>
            <person name="Binder M."/>
            <person name="Bloem J."/>
            <person name="Labutti K."/>
            <person name="Salamov A."/>
            <person name="Andreopoulos B."/>
            <person name="Baker S."/>
            <person name="Barry K."/>
            <person name="Bills G."/>
            <person name="Bluhm B."/>
            <person name="Cannon C."/>
            <person name="Castanera R."/>
            <person name="Culley D."/>
            <person name="Daum C."/>
            <person name="Ezra D."/>
            <person name="Gonzalez J."/>
            <person name="Henrissat B."/>
            <person name="Kuo A."/>
            <person name="Liang C."/>
            <person name="Lipzen A."/>
            <person name="Lutzoni F."/>
            <person name="Magnuson J."/>
            <person name="Mondo S."/>
            <person name="Nolan M."/>
            <person name="Ohm R."/>
            <person name="Pangilinan J."/>
            <person name="Park H.-J."/>
            <person name="Ramirez L."/>
            <person name="Alfaro M."/>
            <person name="Sun H."/>
            <person name="Tritt A."/>
            <person name="Yoshinaga Y."/>
            <person name="Zwiers L.-H."/>
            <person name="Turgeon B."/>
            <person name="Goodwin S."/>
            <person name="Spatafora J."/>
            <person name="Crous P."/>
            <person name="Grigoriev I."/>
        </authorList>
    </citation>
    <scope>NUCLEOTIDE SEQUENCE</scope>
    <source>
        <strain evidence="7">CBS 269.34</strain>
    </source>
</reference>
<dbReference type="OrthoDB" id="16820at2759"/>
<keyword evidence="8" id="KW-1185">Reference proteome</keyword>
<protein>
    <submittedName>
        <fullName evidence="7">FAD/NAD(P)-binding domain-containing protein</fullName>
    </submittedName>
</protein>
<dbReference type="SUPFAM" id="SSF51905">
    <property type="entry name" value="FAD/NAD(P)-binding domain"/>
    <property type="match status" value="1"/>
</dbReference>
<feature type="domain" description="FAD-binding" evidence="6">
    <location>
        <begin position="6"/>
        <end position="361"/>
    </location>
</feature>
<evidence type="ECO:0000256" key="3">
    <source>
        <dbReference type="ARBA" id="ARBA00022827"/>
    </source>
</evidence>
<evidence type="ECO:0000256" key="5">
    <source>
        <dbReference type="ARBA" id="ARBA00023033"/>
    </source>
</evidence>
<evidence type="ECO:0000313" key="7">
    <source>
        <dbReference type="EMBL" id="KAF2502208.1"/>
    </source>
</evidence>
<dbReference type="PANTHER" id="PTHR13789:SF309">
    <property type="entry name" value="PUTATIVE (AFU_ORTHOLOGUE AFUA_6G14510)-RELATED"/>
    <property type="match status" value="1"/>
</dbReference>
<keyword evidence="2" id="KW-0285">Flavoprotein</keyword>
<comment type="similarity">
    <text evidence="1">Belongs to the paxM FAD-dependent monooxygenase family.</text>
</comment>
<evidence type="ECO:0000259" key="6">
    <source>
        <dbReference type="Pfam" id="PF01494"/>
    </source>
</evidence>
<organism evidence="7 8">
    <name type="scientific">Lophium mytilinum</name>
    <dbReference type="NCBI Taxonomy" id="390894"/>
    <lineage>
        <taxon>Eukaryota</taxon>
        <taxon>Fungi</taxon>
        <taxon>Dikarya</taxon>
        <taxon>Ascomycota</taxon>
        <taxon>Pezizomycotina</taxon>
        <taxon>Dothideomycetes</taxon>
        <taxon>Pleosporomycetidae</taxon>
        <taxon>Mytilinidiales</taxon>
        <taxon>Mytilinidiaceae</taxon>
        <taxon>Lophium</taxon>
    </lineage>
</organism>
<dbReference type="GO" id="GO:0004497">
    <property type="term" value="F:monooxygenase activity"/>
    <property type="evidence" value="ECO:0007669"/>
    <property type="project" value="UniProtKB-KW"/>
</dbReference>
<accession>A0A6A6RBL3</accession>
<evidence type="ECO:0000313" key="8">
    <source>
        <dbReference type="Proteomes" id="UP000799750"/>
    </source>
</evidence>
<dbReference type="Pfam" id="PF01494">
    <property type="entry name" value="FAD_binding_3"/>
    <property type="match status" value="1"/>
</dbReference>
<dbReference type="InterPro" id="IPR036188">
    <property type="entry name" value="FAD/NAD-bd_sf"/>
</dbReference>
<dbReference type="Gene3D" id="3.50.50.60">
    <property type="entry name" value="FAD/NAD(P)-binding domain"/>
    <property type="match status" value="1"/>
</dbReference>
<dbReference type="AlphaFoldDB" id="A0A6A6RBL3"/>
<dbReference type="PANTHER" id="PTHR13789">
    <property type="entry name" value="MONOOXYGENASE"/>
    <property type="match status" value="1"/>
</dbReference>
<gene>
    <name evidence="7" type="ORF">BU16DRAFT_532590</name>
</gene>
<dbReference type="InterPro" id="IPR050493">
    <property type="entry name" value="FAD-dep_Monooxygenase_BioMet"/>
</dbReference>
<dbReference type="GO" id="GO:0071949">
    <property type="term" value="F:FAD binding"/>
    <property type="evidence" value="ECO:0007669"/>
    <property type="project" value="InterPro"/>
</dbReference>
<proteinExistence type="inferred from homology"/>
<dbReference type="Proteomes" id="UP000799750">
    <property type="component" value="Unassembled WGS sequence"/>
</dbReference>
<keyword evidence="4" id="KW-0560">Oxidoreductase</keyword>
<dbReference type="InterPro" id="IPR002938">
    <property type="entry name" value="FAD-bd"/>
</dbReference>
<evidence type="ECO:0000256" key="1">
    <source>
        <dbReference type="ARBA" id="ARBA00007992"/>
    </source>
</evidence>
<evidence type="ECO:0000256" key="2">
    <source>
        <dbReference type="ARBA" id="ARBA00022630"/>
    </source>
</evidence>
<evidence type="ECO:0000256" key="4">
    <source>
        <dbReference type="ARBA" id="ARBA00023002"/>
    </source>
</evidence>
<dbReference type="PRINTS" id="PR00420">
    <property type="entry name" value="RNGMNOXGNASE"/>
</dbReference>
<keyword evidence="3" id="KW-0274">FAD</keyword>
<name>A0A6A6RBL3_9PEZI</name>